<name>A0A015I366_RHIIW</name>
<accession>A0A015I366</accession>
<reference evidence="1 2" key="1">
    <citation type="submission" date="2014-02" db="EMBL/GenBank/DDBJ databases">
        <title>Single nucleus genome sequencing reveals high similarity among nuclei of an endomycorrhizal fungus.</title>
        <authorList>
            <person name="Lin K."/>
            <person name="Geurts R."/>
            <person name="Zhang Z."/>
            <person name="Limpens E."/>
            <person name="Saunders D.G."/>
            <person name="Mu D."/>
            <person name="Pang E."/>
            <person name="Cao H."/>
            <person name="Cha H."/>
            <person name="Lin T."/>
            <person name="Zhou Q."/>
            <person name="Shang Y."/>
            <person name="Li Y."/>
            <person name="Ivanov S."/>
            <person name="Sharma T."/>
            <person name="Velzen R.V."/>
            <person name="Ruijter N.D."/>
            <person name="Aanen D.K."/>
            <person name="Win J."/>
            <person name="Kamoun S."/>
            <person name="Bisseling T."/>
            <person name="Huang S."/>
        </authorList>
    </citation>
    <scope>NUCLEOTIDE SEQUENCE [LARGE SCALE GENOMIC DNA]</scope>
    <source>
        <strain evidence="2">DAOM197198w</strain>
    </source>
</reference>
<dbReference type="HOGENOM" id="CLU_3033602_0_0_1"/>
<evidence type="ECO:0000313" key="2">
    <source>
        <dbReference type="Proteomes" id="UP000022910"/>
    </source>
</evidence>
<proteinExistence type="predicted"/>
<comment type="caution">
    <text evidence="1">The sequence shown here is derived from an EMBL/GenBank/DDBJ whole genome shotgun (WGS) entry which is preliminary data.</text>
</comment>
<keyword evidence="2" id="KW-1185">Reference proteome</keyword>
<dbReference type="AlphaFoldDB" id="A0A015I366"/>
<protein>
    <submittedName>
        <fullName evidence="1">Uncharacterized protein</fullName>
    </submittedName>
</protein>
<dbReference type="EMBL" id="JEMT01029661">
    <property type="protein sequence ID" value="EXX51437.1"/>
    <property type="molecule type" value="Genomic_DNA"/>
</dbReference>
<organism evidence="1 2">
    <name type="scientific">Rhizophagus irregularis (strain DAOM 197198w)</name>
    <name type="common">Glomus intraradices</name>
    <dbReference type="NCBI Taxonomy" id="1432141"/>
    <lineage>
        <taxon>Eukaryota</taxon>
        <taxon>Fungi</taxon>
        <taxon>Fungi incertae sedis</taxon>
        <taxon>Mucoromycota</taxon>
        <taxon>Glomeromycotina</taxon>
        <taxon>Glomeromycetes</taxon>
        <taxon>Glomerales</taxon>
        <taxon>Glomeraceae</taxon>
        <taxon>Rhizophagus</taxon>
    </lineage>
</organism>
<dbReference type="Proteomes" id="UP000022910">
    <property type="component" value="Unassembled WGS sequence"/>
</dbReference>
<evidence type="ECO:0000313" key="1">
    <source>
        <dbReference type="EMBL" id="EXX51437.1"/>
    </source>
</evidence>
<sequence length="59" mass="6808">MGKMGDVLSNMLKHLKEECSNISEELRNILYDSDNIIIRQKKNKRSRVEAKLSDDDNGN</sequence>
<gene>
    <name evidence="1" type="ORF">RirG_261860</name>
</gene>
<dbReference type="OrthoDB" id="2306814at2759"/>